<organism evidence="3 4">
    <name type="scientific">Streptomyces pakalii</name>
    <dbReference type="NCBI Taxonomy" id="3036494"/>
    <lineage>
        <taxon>Bacteria</taxon>
        <taxon>Bacillati</taxon>
        <taxon>Actinomycetota</taxon>
        <taxon>Actinomycetes</taxon>
        <taxon>Kitasatosporales</taxon>
        <taxon>Streptomycetaceae</taxon>
        <taxon>Streptomyces</taxon>
    </lineage>
</organism>
<dbReference type="Pfam" id="PF04471">
    <property type="entry name" value="Mrr_cat"/>
    <property type="match status" value="1"/>
</dbReference>
<gene>
    <name evidence="3" type="ORF">P5W92_34035</name>
</gene>
<feature type="domain" description="Restriction endonuclease type IV Mrr" evidence="2">
    <location>
        <begin position="8"/>
        <end position="91"/>
    </location>
</feature>
<protein>
    <submittedName>
        <fullName evidence="3">Restriction endonuclease</fullName>
        <ecNumber evidence="3">3.1.21.-</ecNumber>
    </submittedName>
</protein>
<name>A0ABT7DHU7_9ACTN</name>
<dbReference type="GO" id="GO:0004519">
    <property type="term" value="F:endonuclease activity"/>
    <property type="evidence" value="ECO:0007669"/>
    <property type="project" value="UniProtKB-KW"/>
</dbReference>
<reference evidence="3 4" key="1">
    <citation type="submission" date="2023-04" db="EMBL/GenBank/DDBJ databases">
        <title>A novel species of the genus Streptomyces: Streptomyces pakalii sp. nov. isolated from a Mexican soil jungle.</title>
        <authorList>
            <person name="Chavez-Hernandez M.A."/>
            <person name="Ortiz-Alvarez J."/>
            <person name="Villa-Tanaca L."/>
            <person name="Hernandez-Rodriguez C."/>
        </authorList>
    </citation>
    <scope>NUCLEOTIDE SEQUENCE [LARGE SCALE GENOMIC DNA]</scope>
    <source>
        <strain evidence="3 4">ENCB-J15</strain>
    </source>
</reference>
<dbReference type="PANTHER" id="PTHR30015:SF6">
    <property type="entry name" value="SLL1429 PROTEIN"/>
    <property type="match status" value="1"/>
</dbReference>
<accession>A0ABT7DHU7</accession>
<dbReference type="Gene3D" id="3.40.1350.10">
    <property type="match status" value="1"/>
</dbReference>
<keyword evidence="3" id="KW-0540">Nuclease</keyword>
<proteinExistence type="predicted"/>
<keyword evidence="4" id="KW-1185">Reference proteome</keyword>
<dbReference type="RefSeq" id="WP_283901374.1">
    <property type="nucleotide sequence ID" value="NZ_JARWAF010000023.1"/>
</dbReference>
<dbReference type="SUPFAM" id="SSF52980">
    <property type="entry name" value="Restriction endonuclease-like"/>
    <property type="match status" value="1"/>
</dbReference>
<evidence type="ECO:0000256" key="1">
    <source>
        <dbReference type="SAM" id="MobiDB-lite"/>
    </source>
</evidence>
<dbReference type="InterPro" id="IPR007560">
    <property type="entry name" value="Restrct_endonuc_IV_Mrr"/>
</dbReference>
<dbReference type="InterPro" id="IPR011335">
    <property type="entry name" value="Restrct_endonuc-II-like"/>
</dbReference>
<dbReference type="InterPro" id="IPR052906">
    <property type="entry name" value="Type_IV_Methyl-Rstrct_Enzyme"/>
</dbReference>
<dbReference type="GO" id="GO:0016787">
    <property type="term" value="F:hydrolase activity"/>
    <property type="evidence" value="ECO:0007669"/>
    <property type="project" value="UniProtKB-KW"/>
</dbReference>
<sequence>MHRRPADRRSRNNGADVLANGPLGRAWVIQCKHRRAVDRGSPVGTADLQRVIGTARQLYGAGIVLIVTNGRFSTRCAPLAAQLHMHLADRRTPRNLGQRRPPAVRALPKIPSPRKSR</sequence>
<dbReference type="PANTHER" id="PTHR30015">
    <property type="entry name" value="MRR RESTRICTION SYSTEM PROTEIN"/>
    <property type="match status" value="1"/>
</dbReference>
<dbReference type="Proteomes" id="UP001237194">
    <property type="component" value="Unassembled WGS sequence"/>
</dbReference>
<dbReference type="InterPro" id="IPR011856">
    <property type="entry name" value="tRNA_endonuc-like_dom_sf"/>
</dbReference>
<evidence type="ECO:0000313" key="4">
    <source>
        <dbReference type="Proteomes" id="UP001237194"/>
    </source>
</evidence>
<keyword evidence="3" id="KW-0378">Hydrolase</keyword>
<dbReference type="EMBL" id="JARWAF010000023">
    <property type="protein sequence ID" value="MDJ1645391.1"/>
    <property type="molecule type" value="Genomic_DNA"/>
</dbReference>
<comment type="caution">
    <text evidence="3">The sequence shown here is derived from an EMBL/GenBank/DDBJ whole genome shotgun (WGS) entry which is preliminary data.</text>
</comment>
<keyword evidence="3" id="KW-0255">Endonuclease</keyword>
<evidence type="ECO:0000259" key="2">
    <source>
        <dbReference type="Pfam" id="PF04471"/>
    </source>
</evidence>
<evidence type="ECO:0000313" key="3">
    <source>
        <dbReference type="EMBL" id="MDJ1645391.1"/>
    </source>
</evidence>
<dbReference type="EC" id="3.1.21.-" evidence="3"/>
<feature type="region of interest" description="Disordered" evidence="1">
    <location>
        <begin position="90"/>
        <end position="117"/>
    </location>
</feature>